<reference evidence="4" key="1">
    <citation type="submission" date="2018-05" db="EMBL/GenBank/DDBJ databases">
        <authorList>
            <person name="Lanie J.A."/>
            <person name="Ng W.-L."/>
            <person name="Kazmierczak K.M."/>
            <person name="Andrzejewski T.M."/>
            <person name="Davidsen T.M."/>
            <person name="Wayne K.J."/>
            <person name="Tettelin H."/>
            <person name="Glass J.I."/>
            <person name="Rusch D."/>
            <person name="Podicherti R."/>
            <person name="Tsui H.-C.T."/>
            <person name="Winkler M.E."/>
        </authorList>
    </citation>
    <scope>NUCLEOTIDE SEQUENCE</scope>
</reference>
<evidence type="ECO:0000259" key="3">
    <source>
        <dbReference type="PROSITE" id="PS50915"/>
    </source>
</evidence>
<comment type="similarity">
    <text evidence="1">Belongs to the beta/gamma-crystallin family.</text>
</comment>
<evidence type="ECO:0000256" key="2">
    <source>
        <dbReference type="ARBA" id="ARBA00022737"/>
    </source>
</evidence>
<name>A0A382F8Y4_9ZZZZ</name>
<protein>
    <recommendedName>
        <fullName evidence="3">Beta/gamma crystallin 'Greek key' domain-containing protein</fullName>
    </recommendedName>
</protein>
<dbReference type="PROSITE" id="PS50915">
    <property type="entry name" value="CRYSTALLIN_BETA_GAMMA"/>
    <property type="match status" value="2"/>
</dbReference>
<feature type="non-terminal residue" evidence="4">
    <location>
        <position position="173"/>
    </location>
</feature>
<sequence>MQSKMIRLVVEVFAESNFRGKSSFIVEPIRHTKEIGLHDRIASLRVYRGPHYSNPNYKVILYQHVDFQGKKIGLGPGYYPYLNDTAYNFSDMISSINFGSMTTPTGPEWGTIPVVVECYEHVNFEGRKITILRDVANLRDAQGGTWFEDMVSSIRVFKGPDFPPTPVDIIFYE</sequence>
<dbReference type="Pfam" id="PF00030">
    <property type="entry name" value="Crystall"/>
    <property type="match status" value="1"/>
</dbReference>
<dbReference type="EMBL" id="UINC01048517">
    <property type="protein sequence ID" value="SVB59139.1"/>
    <property type="molecule type" value="Genomic_DNA"/>
</dbReference>
<keyword evidence="2" id="KW-0677">Repeat</keyword>
<dbReference type="InterPro" id="IPR011024">
    <property type="entry name" value="G_crystallin-like"/>
</dbReference>
<evidence type="ECO:0000313" key="4">
    <source>
        <dbReference type="EMBL" id="SVB59139.1"/>
    </source>
</evidence>
<feature type="domain" description="Beta/gamma crystallin 'Greek key'" evidence="3">
    <location>
        <begin position="57"/>
        <end position="100"/>
    </location>
</feature>
<feature type="domain" description="Beta/gamma crystallin 'Greek key'" evidence="3">
    <location>
        <begin position="114"/>
        <end position="158"/>
    </location>
</feature>
<dbReference type="Gene3D" id="2.60.20.10">
    <property type="entry name" value="Crystallins"/>
    <property type="match status" value="2"/>
</dbReference>
<evidence type="ECO:0000256" key="1">
    <source>
        <dbReference type="ARBA" id="ARBA00009646"/>
    </source>
</evidence>
<organism evidence="4">
    <name type="scientific">marine metagenome</name>
    <dbReference type="NCBI Taxonomy" id="408172"/>
    <lineage>
        <taxon>unclassified sequences</taxon>
        <taxon>metagenomes</taxon>
        <taxon>ecological metagenomes</taxon>
    </lineage>
</organism>
<proteinExistence type="inferred from homology"/>
<dbReference type="SUPFAM" id="SSF49695">
    <property type="entry name" value="gamma-Crystallin-like"/>
    <property type="match status" value="1"/>
</dbReference>
<accession>A0A382F8Y4</accession>
<gene>
    <name evidence="4" type="ORF">METZ01_LOCUS211993</name>
</gene>
<dbReference type="AlphaFoldDB" id="A0A382F8Y4"/>
<dbReference type="InterPro" id="IPR001064">
    <property type="entry name" value="Beta/gamma_crystallin"/>
</dbReference>